<evidence type="ECO:0000313" key="1">
    <source>
        <dbReference type="EMBL" id="CAG7705035.1"/>
    </source>
</evidence>
<dbReference type="EMBL" id="CAJVCH010028789">
    <property type="protein sequence ID" value="CAG7705035.1"/>
    <property type="molecule type" value="Genomic_DNA"/>
</dbReference>
<accession>A0A8J2JA65</accession>
<dbReference type="Proteomes" id="UP000708208">
    <property type="component" value="Unassembled WGS sequence"/>
</dbReference>
<evidence type="ECO:0000313" key="2">
    <source>
        <dbReference type="Proteomes" id="UP000708208"/>
    </source>
</evidence>
<sequence>GCEWKLRSKRIFQRVEDLWRCEET</sequence>
<proteinExistence type="predicted"/>
<name>A0A8J2JA65_9HEXA</name>
<organism evidence="1 2">
    <name type="scientific">Allacma fusca</name>
    <dbReference type="NCBI Taxonomy" id="39272"/>
    <lineage>
        <taxon>Eukaryota</taxon>
        <taxon>Metazoa</taxon>
        <taxon>Ecdysozoa</taxon>
        <taxon>Arthropoda</taxon>
        <taxon>Hexapoda</taxon>
        <taxon>Collembola</taxon>
        <taxon>Symphypleona</taxon>
        <taxon>Sminthuridae</taxon>
        <taxon>Allacma</taxon>
    </lineage>
</organism>
<dbReference type="AlphaFoldDB" id="A0A8J2JA65"/>
<reference evidence="1" key="1">
    <citation type="submission" date="2021-06" db="EMBL/GenBank/DDBJ databases">
        <authorList>
            <person name="Hodson N. C."/>
            <person name="Mongue J. A."/>
            <person name="Jaron S. K."/>
        </authorList>
    </citation>
    <scope>NUCLEOTIDE SEQUENCE</scope>
</reference>
<keyword evidence="2" id="KW-1185">Reference proteome</keyword>
<comment type="caution">
    <text evidence="1">The sequence shown here is derived from an EMBL/GenBank/DDBJ whole genome shotgun (WGS) entry which is preliminary data.</text>
</comment>
<feature type="non-terminal residue" evidence="1">
    <location>
        <position position="1"/>
    </location>
</feature>
<protein>
    <submittedName>
        <fullName evidence="1">Uncharacterized protein</fullName>
    </submittedName>
</protein>
<gene>
    <name evidence="1" type="ORF">AFUS01_LOCUS4607</name>
</gene>